<dbReference type="Proteomes" id="UP000683511">
    <property type="component" value="Chromosome"/>
</dbReference>
<organism evidence="1 2">
    <name type="scientific">Richelia sinica FACHB-800</name>
    <dbReference type="NCBI Taxonomy" id="1357546"/>
    <lineage>
        <taxon>Bacteria</taxon>
        <taxon>Bacillati</taxon>
        <taxon>Cyanobacteriota</taxon>
        <taxon>Cyanophyceae</taxon>
        <taxon>Nostocales</taxon>
        <taxon>Nostocaceae</taxon>
        <taxon>Richelia</taxon>
    </lineage>
</organism>
<dbReference type="KEGG" id="rsin:B6N60_01113"/>
<dbReference type="EMBL" id="CP021056">
    <property type="protein sequence ID" value="QXE22430.1"/>
    <property type="molecule type" value="Genomic_DNA"/>
</dbReference>
<keyword evidence="2" id="KW-1185">Reference proteome</keyword>
<proteinExistence type="predicted"/>
<dbReference type="AlphaFoldDB" id="A0A975T5T2"/>
<sequence length="35" mass="3853">MGTDQVYVSLGQQENVSFTEWRDTSQGGIPILAQP</sequence>
<gene>
    <name evidence="1" type="ORF">B6N60_01113</name>
</gene>
<evidence type="ECO:0000313" key="2">
    <source>
        <dbReference type="Proteomes" id="UP000683511"/>
    </source>
</evidence>
<evidence type="ECO:0000313" key="1">
    <source>
        <dbReference type="EMBL" id="QXE22430.1"/>
    </source>
</evidence>
<name>A0A975T5T2_9NOST</name>
<protein>
    <submittedName>
        <fullName evidence="1">Uncharacterized protein</fullName>
    </submittedName>
</protein>
<reference evidence="1" key="1">
    <citation type="submission" date="2017-04" db="EMBL/GenBank/DDBJ databases">
        <title>Genome deletions in a multicellular cyanobacterial endosymbiont for morphological adaptation in marine diatoms.</title>
        <authorList>
            <person name="Wang Y."/>
            <person name="Gao H."/>
            <person name="Li R."/>
            <person name="Xu X."/>
        </authorList>
    </citation>
    <scope>NUCLEOTIDE SEQUENCE</scope>
    <source>
        <strain evidence="1">FACHB 800</strain>
    </source>
</reference>
<accession>A0A975T5T2</accession>